<dbReference type="RefSeq" id="WP_160197841.1">
    <property type="nucleotide sequence ID" value="NZ_QXXA01000011.1"/>
</dbReference>
<dbReference type="AlphaFoldDB" id="A0A845R1I7"/>
<dbReference type="Proteomes" id="UP000467132">
    <property type="component" value="Unassembled WGS sequence"/>
</dbReference>
<dbReference type="OrthoDB" id="9795264at2"/>
<keyword evidence="2" id="KW-1185">Reference proteome</keyword>
<dbReference type="Pfam" id="PF11148">
    <property type="entry name" value="DUF2922"/>
    <property type="match status" value="1"/>
</dbReference>
<proteinExistence type="predicted"/>
<dbReference type="EMBL" id="QXXA01000011">
    <property type="protein sequence ID" value="NBI07378.1"/>
    <property type="molecule type" value="Genomic_DNA"/>
</dbReference>
<comment type="caution">
    <text evidence="1">The sequence shown here is derived from an EMBL/GenBank/DDBJ whole genome shotgun (WGS) entry which is preliminary data.</text>
</comment>
<name>A0A845R1I7_9CLOT</name>
<protein>
    <submittedName>
        <fullName evidence="1">DUF2922 domain-containing protein</fullName>
    </submittedName>
</protein>
<accession>A0A845R1I7</accession>
<evidence type="ECO:0000313" key="2">
    <source>
        <dbReference type="Proteomes" id="UP000467132"/>
    </source>
</evidence>
<evidence type="ECO:0000313" key="1">
    <source>
        <dbReference type="EMBL" id="NBI07378.1"/>
    </source>
</evidence>
<sequence>MLSKKLELIFKNTMDRKTRISLDDPREDLTEVEITSAMNNIITQNIFETTGGDLVSIAGARIITTQIQDFSV</sequence>
<gene>
    <name evidence="1" type="ORF">D3Z33_11010</name>
</gene>
<reference evidence="1 2" key="1">
    <citation type="submission" date="2018-08" db="EMBL/GenBank/DDBJ databases">
        <title>Murine metabolic-syndrome-specific gut microbial biobank.</title>
        <authorList>
            <person name="Liu C."/>
        </authorList>
    </citation>
    <scope>NUCLEOTIDE SEQUENCE [LARGE SCALE GENOMIC DNA]</scope>
    <source>
        <strain evidence="1 2">583</strain>
    </source>
</reference>
<dbReference type="InterPro" id="IPR021321">
    <property type="entry name" value="DUF2922"/>
</dbReference>
<organism evidence="1 2">
    <name type="scientific">Senegalia massiliensis</name>
    <dbReference type="NCBI Taxonomy" id="1720316"/>
    <lineage>
        <taxon>Bacteria</taxon>
        <taxon>Bacillati</taxon>
        <taxon>Bacillota</taxon>
        <taxon>Clostridia</taxon>
        <taxon>Eubacteriales</taxon>
        <taxon>Clostridiaceae</taxon>
        <taxon>Senegalia</taxon>
    </lineage>
</organism>